<accession>A0ABP8E964</accession>
<feature type="signal peptide" evidence="1">
    <location>
        <begin position="1"/>
        <end position="22"/>
    </location>
</feature>
<dbReference type="EMBL" id="BAABAV010000001">
    <property type="protein sequence ID" value="GAA4268615.1"/>
    <property type="molecule type" value="Genomic_DNA"/>
</dbReference>
<reference evidence="3" key="1">
    <citation type="journal article" date="2019" name="Int. J. Syst. Evol. Microbiol.">
        <title>The Global Catalogue of Microorganisms (GCM) 10K type strain sequencing project: providing services to taxonomists for standard genome sequencing and annotation.</title>
        <authorList>
            <consortium name="The Broad Institute Genomics Platform"/>
            <consortium name="The Broad Institute Genome Sequencing Center for Infectious Disease"/>
            <person name="Wu L."/>
            <person name="Ma J."/>
        </authorList>
    </citation>
    <scope>NUCLEOTIDE SEQUENCE [LARGE SCALE GENOMIC DNA]</scope>
    <source>
        <strain evidence="3">JCM 17452</strain>
    </source>
</reference>
<dbReference type="RefSeq" id="WP_139001431.1">
    <property type="nucleotide sequence ID" value="NZ_BAABAV010000001.1"/>
</dbReference>
<comment type="caution">
    <text evidence="2">The sequence shown here is derived from an EMBL/GenBank/DDBJ whole genome shotgun (WGS) entry which is preliminary data.</text>
</comment>
<keyword evidence="1" id="KW-0732">Signal</keyword>
<dbReference type="Proteomes" id="UP001500027">
    <property type="component" value="Unassembled WGS sequence"/>
</dbReference>
<sequence length="285" mass="32712">MLNLKHLALISCLFAICKTSHAQLGFSHEIGVIAGPVEFRSDFGSRFDEATNLGNSGIGIGIIHYINFAYRADCNCYSTDNYFNDHFKLRNEISWNYTNLDHHGEHVAANRTGDNSFRLRGHQGVAENFDIGTQIEWFPRSIRSFQAFSYLLAPYVSLGIHYTTSSPQASSNYVSPNPGPNQIVGNVFDPRNIYSFWYENDSRLPPIPAGETRQYPIDPSQRSDWSMVTSVGVRYKIGVLSDLLLDLRWQLYFNDWVDGFNHKLSYNKFNDWLIWLNVGYVYYLD</sequence>
<feature type="chain" id="PRO_5047518441" evidence="1">
    <location>
        <begin position="23"/>
        <end position="285"/>
    </location>
</feature>
<gene>
    <name evidence="2" type="ORF">GCM10022257_07160</name>
</gene>
<evidence type="ECO:0000313" key="2">
    <source>
        <dbReference type="EMBL" id="GAA4268615.1"/>
    </source>
</evidence>
<name>A0ABP8E964_9FLAO</name>
<protein>
    <submittedName>
        <fullName evidence="2">Glutamate dehydrogenase</fullName>
    </submittedName>
</protein>
<evidence type="ECO:0000313" key="3">
    <source>
        <dbReference type="Proteomes" id="UP001500027"/>
    </source>
</evidence>
<dbReference type="NCBIfam" id="NF047659">
    <property type="entry name" value="THC0290_0291_fam"/>
    <property type="match status" value="1"/>
</dbReference>
<organism evidence="2 3">
    <name type="scientific">Hyunsoonleella aestuarii</name>
    <dbReference type="NCBI Taxonomy" id="912802"/>
    <lineage>
        <taxon>Bacteria</taxon>
        <taxon>Pseudomonadati</taxon>
        <taxon>Bacteroidota</taxon>
        <taxon>Flavobacteriia</taxon>
        <taxon>Flavobacteriales</taxon>
        <taxon>Flavobacteriaceae</taxon>
    </lineage>
</organism>
<keyword evidence="3" id="KW-1185">Reference proteome</keyword>
<proteinExistence type="predicted"/>
<evidence type="ECO:0000256" key="1">
    <source>
        <dbReference type="SAM" id="SignalP"/>
    </source>
</evidence>